<keyword evidence="6 7" id="KW-0472">Membrane</keyword>
<feature type="transmembrane region" description="Helical" evidence="7">
    <location>
        <begin position="12"/>
        <end position="36"/>
    </location>
</feature>
<dbReference type="Pfam" id="PF00892">
    <property type="entry name" value="EamA"/>
    <property type="match status" value="2"/>
</dbReference>
<gene>
    <name evidence="9" type="ORF">FD28_GL000850</name>
</gene>
<keyword evidence="10" id="KW-1185">Reference proteome</keyword>
<organism evidence="9 10">
    <name type="scientific">Levilactobacillus hammesii DSM 16381</name>
    <dbReference type="NCBI Taxonomy" id="1423753"/>
    <lineage>
        <taxon>Bacteria</taxon>
        <taxon>Bacillati</taxon>
        <taxon>Bacillota</taxon>
        <taxon>Bacilli</taxon>
        <taxon>Lactobacillales</taxon>
        <taxon>Lactobacillaceae</taxon>
        <taxon>Levilactobacillus</taxon>
    </lineage>
</organism>
<keyword evidence="3" id="KW-1003">Cell membrane</keyword>
<feature type="transmembrane region" description="Helical" evidence="7">
    <location>
        <begin position="189"/>
        <end position="213"/>
    </location>
</feature>
<dbReference type="InterPro" id="IPR000620">
    <property type="entry name" value="EamA_dom"/>
</dbReference>
<keyword evidence="5 7" id="KW-1133">Transmembrane helix</keyword>
<reference evidence="9 10" key="1">
    <citation type="journal article" date="2015" name="Genome Announc.">
        <title>Expanding the biotechnology potential of lactobacilli through comparative genomics of 213 strains and associated genera.</title>
        <authorList>
            <person name="Sun Z."/>
            <person name="Harris H.M."/>
            <person name="McCann A."/>
            <person name="Guo C."/>
            <person name="Argimon S."/>
            <person name="Zhang W."/>
            <person name="Yang X."/>
            <person name="Jeffery I.B."/>
            <person name="Cooney J.C."/>
            <person name="Kagawa T.F."/>
            <person name="Liu W."/>
            <person name="Song Y."/>
            <person name="Salvetti E."/>
            <person name="Wrobel A."/>
            <person name="Rasinkangas P."/>
            <person name="Parkhill J."/>
            <person name="Rea M.C."/>
            <person name="O'Sullivan O."/>
            <person name="Ritari J."/>
            <person name="Douillard F.P."/>
            <person name="Paul Ross R."/>
            <person name="Yang R."/>
            <person name="Briner A.E."/>
            <person name="Felis G.E."/>
            <person name="de Vos W.M."/>
            <person name="Barrangou R."/>
            <person name="Klaenhammer T.R."/>
            <person name="Caufield P.W."/>
            <person name="Cui Y."/>
            <person name="Zhang H."/>
            <person name="O'Toole P.W."/>
        </authorList>
    </citation>
    <scope>NUCLEOTIDE SEQUENCE [LARGE SCALE GENOMIC DNA]</scope>
    <source>
        <strain evidence="9 10">DSM 16381</strain>
    </source>
</reference>
<comment type="similarity">
    <text evidence="2">Belongs to the EamA transporter family.</text>
</comment>
<sequence>MATMNRQHHLRGILLASFAAMLWGVSGVAASSLFTFNSQVTALWLSQIRMISAGLILLVIARIVGSQPLKIWHQKASAIQVVSYGLLGMIPVQLCYFEAVKYGNAPIATIIQFLGPFIISLYFLIFKRITPTRPEAVGMIMAFFGTLLIVTHGHLNSLAISPIVLFWGGLSAIGVATNTLLPRPLLPKFGALSVTGWGLLVAGISLNVFGPLWQTHVSVSWVEVGLILFIIIFGTVFPFLMFAHALADILPTTASLLDAFEPLAATVFSVTFLNVQLTSYDLFGGAMIILAVMALSLNGRKMINFIRRLGTNES</sequence>
<evidence type="ECO:0000256" key="5">
    <source>
        <dbReference type="ARBA" id="ARBA00022989"/>
    </source>
</evidence>
<comment type="subcellular location">
    <subcellularLocation>
        <location evidence="1">Cell membrane</location>
        <topology evidence="1">Multi-pass membrane protein</topology>
    </subcellularLocation>
</comment>
<evidence type="ECO:0000256" key="7">
    <source>
        <dbReference type="SAM" id="Phobius"/>
    </source>
</evidence>
<comment type="caution">
    <text evidence="9">The sequence shown here is derived from an EMBL/GenBank/DDBJ whole genome shotgun (WGS) entry which is preliminary data.</text>
</comment>
<evidence type="ECO:0000256" key="2">
    <source>
        <dbReference type="ARBA" id="ARBA00007362"/>
    </source>
</evidence>
<feature type="domain" description="EamA" evidence="8">
    <location>
        <begin position="11"/>
        <end position="151"/>
    </location>
</feature>
<dbReference type="PANTHER" id="PTHR32322">
    <property type="entry name" value="INNER MEMBRANE TRANSPORTER"/>
    <property type="match status" value="1"/>
</dbReference>
<dbReference type="PANTHER" id="PTHR32322:SF18">
    <property type="entry name" value="S-ADENOSYLMETHIONINE_S-ADENOSYLHOMOCYSTEINE TRANSPORTER"/>
    <property type="match status" value="1"/>
</dbReference>
<evidence type="ECO:0000256" key="1">
    <source>
        <dbReference type="ARBA" id="ARBA00004651"/>
    </source>
</evidence>
<evidence type="ECO:0000256" key="3">
    <source>
        <dbReference type="ARBA" id="ARBA00022475"/>
    </source>
</evidence>
<feature type="transmembrane region" description="Helical" evidence="7">
    <location>
        <begin position="225"/>
        <end position="247"/>
    </location>
</feature>
<proteinExistence type="inferred from homology"/>
<dbReference type="EMBL" id="AZFS01000061">
    <property type="protein sequence ID" value="KRL93667.1"/>
    <property type="molecule type" value="Genomic_DNA"/>
</dbReference>
<dbReference type="InterPro" id="IPR037185">
    <property type="entry name" value="EmrE-like"/>
</dbReference>
<feature type="transmembrane region" description="Helical" evidence="7">
    <location>
        <begin position="76"/>
        <end position="99"/>
    </location>
</feature>
<keyword evidence="4 7" id="KW-0812">Transmembrane</keyword>
<protein>
    <submittedName>
        <fullName evidence="9">DMT family permease</fullName>
    </submittedName>
</protein>
<evidence type="ECO:0000256" key="6">
    <source>
        <dbReference type="ARBA" id="ARBA00023136"/>
    </source>
</evidence>
<evidence type="ECO:0000313" key="10">
    <source>
        <dbReference type="Proteomes" id="UP000051580"/>
    </source>
</evidence>
<dbReference type="STRING" id="1423753.FD28_GL000850"/>
<feature type="domain" description="EamA" evidence="8">
    <location>
        <begin position="165"/>
        <end position="296"/>
    </location>
</feature>
<feature type="transmembrane region" description="Helical" evidence="7">
    <location>
        <begin position="42"/>
        <end position="64"/>
    </location>
</feature>
<dbReference type="Proteomes" id="UP000051580">
    <property type="component" value="Unassembled WGS sequence"/>
</dbReference>
<dbReference type="InterPro" id="IPR050638">
    <property type="entry name" value="AA-Vitamin_Transporters"/>
</dbReference>
<feature type="transmembrane region" description="Helical" evidence="7">
    <location>
        <begin position="282"/>
        <end position="299"/>
    </location>
</feature>
<dbReference type="PATRIC" id="fig|1423753.3.peg.889"/>
<accession>A0A0R1UQH2</accession>
<dbReference type="AlphaFoldDB" id="A0A0R1UQH2"/>
<evidence type="ECO:0000313" key="9">
    <source>
        <dbReference type="EMBL" id="KRL93667.1"/>
    </source>
</evidence>
<dbReference type="GO" id="GO:0005886">
    <property type="term" value="C:plasma membrane"/>
    <property type="evidence" value="ECO:0007669"/>
    <property type="project" value="UniProtKB-SubCell"/>
</dbReference>
<name>A0A0R1UQH2_9LACO</name>
<feature type="transmembrane region" description="Helical" evidence="7">
    <location>
        <begin position="105"/>
        <end position="124"/>
    </location>
</feature>
<dbReference type="SUPFAM" id="SSF103481">
    <property type="entry name" value="Multidrug resistance efflux transporter EmrE"/>
    <property type="match status" value="2"/>
</dbReference>
<evidence type="ECO:0000259" key="8">
    <source>
        <dbReference type="Pfam" id="PF00892"/>
    </source>
</evidence>
<evidence type="ECO:0000256" key="4">
    <source>
        <dbReference type="ARBA" id="ARBA00022692"/>
    </source>
</evidence>